<dbReference type="EMBL" id="JAFHDT010000005">
    <property type="protein sequence ID" value="KAI7809847.1"/>
    <property type="molecule type" value="Genomic_DNA"/>
</dbReference>
<protein>
    <recommendedName>
        <fullName evidence="7">Ig-like domain-containing protein</fullName>
    </recommendedName>
</protein>
<evidence type="ECO:0000256" key="6">
    <source>
        <dbReference type="SAM" id="SignalP"/>
    </source>
</evidence>
<gene>
    <name evidence="8" type="ORF">IRJ41_018567</name>
</gene>
<dbReference type="Gene3D" id="2.60.40.10">
    <property type="entry name" value="Immunoglobulins"/>
    <property type="match status" value="1"/>
</dbReference>
<dbReference type="SUPFAM" id="SSF48726">
    <property type="entry name" value="Immunoglobulin"/>
    <property type="match status" value="1"/>
</dbReference>
<evidence type="ECO:0000259" key="7">
    <source>
        <dbReference type="PROSITE" id="PS50835"/>
    </source>
</evidence>
<evidence type="ECO:0000313" key="9">
    <source>
        <dbReference type="Proteomes" id="UP001059041"/>
    </source>
</evidence>
<dbReference type="GO" id="GO:0042101">
    <property type="term" value="C:T cell receptor complex"/>
    <property type="evidence" value="ECO:0007669"/>
    <property type="project" value="UniProtKB-KW"/>
</dbReference>
<reference evidence="8" key="1">
    <citation type="submission" date="2021-02" db="EMBL/GenBank/DDBJ databases">
        <title>Comparative genomics reveals that relaxation of natural selection precedes convergent phenotypic evolution of cavefish.</title>
        <authorList>
            <person name="Peng Z."/>
        </authorList>
    </citation>
    <scope>NUCLEOTIDE SEQUENCE</scope>
    <source>
        <tissue evidence="8">Muscle</tissue>
    </source>
</reference>
<organism evidence="8 9">
    <name type="scientific">Triplophysa rosa</name>
    <name type="common">Cave loach</name>
    <dbReference type="NCBI Taxonomy" id="992332"/>
    <lineage>
        <taxon>Eukaryota</taxon>
        <taxon>Metazoa</taxon>
        <taxon>Chordata</taxon>
        <taxon>Craniata</taxon>
        <taxon>Vertebrata</taxon>
        <taxon>Euteleostomi</taxon>
        <taxon>Actinopterygii</taxon>
        <taxon>Neopterygii</taxon>
        <taxon>Teleostei</taxon>
        <taxon>Ostariophysi</taxon>
        <taxon>Cypriniformes</taxon>
        <taxon>Nemacheilidae</taxon>
        <taxon>Triplophysa</taxon>
    </lineage>
</organism>
<name>A0A9W8C7S4_TRIRA</name>
<dbReference type="InterPro" id="IPR051287">
    <property type="entry name" value="TCR_variable_region"/>
</dbReference>
<dbReference type="InterPro" id="IPR036179">
    <property type="entry name" value="Ig-like_dom_sf"/>
</dbReference>
<sequence>FLHSVILLFAFPCVTQGTEIKRNKTEEFAVEGSSVSLSCSYSSARTLFWYRQHPRSAPQFLVNIIDGVKEDKRSDVDPRFTAKLTEGNDKHVYLEISSAALSDSALYFCALEPTVTQNSTTLHINLTHA</sequence>
<dbReference type="InterPro" id="IPR013106">
    <property type="entry name" value="Ig_V-set"/>
</dbReference>
<keyword evidence="5" id="KW-1279">T cell receptor</keyword>
<evidence type="ECO:0000256" key="5">
    <source>
        <dbReference type="ARBA" id="ARBA00043266"/>
    </source>
</evidence>
<accession>A0A9W8C7S4</accession>
<dbReference type="GO" id="GO:0002250">
    <property type="term" value="P:adaptive immune response"/>
    <property type="evidence" value="ECO:0007669"/>
    <property type="project" value="UniProtKB-KW"/>
</dbReference>
<dbReference type="AlphaFoldDB" id="A0A9W8C7S4"/>
<evidence type="ECO:0000256" key="4">
    <source>
        <dbReference type="ARBA" id="ARBA00023319"/>
    </source>
</evidence>
<keyword evidence="2" id="KW-1064">Adaptive immunity</keyword>
<feature type="non-terminal residue" evidence="8">
    <location>
        <position position="129"/>
    </location>
</feature>
<dbReference type="SMART" id="SM00409">
    <property type="entry name" value="IG"/>
    <property type="match status" value="1"/>
</dbReference>
<dbReference type="InterPro" id="IPR013783">
    <property type="entry name" value="Ig-like_fold"/>
</dbReference>
<dbReference type="PANTHER" id="PTHR19367:SF18">
    <property type="entry name" value="T CELL RECEPTOR ALPHA VARIABLE 16"/>
    <property type="match status" value="1"/>
</dbReference>
<dbReference type="Proteomes" id="UP001059041">
    <property type="component" value="Linkage Group LG5"/>
</dbReference>
<keyword evidence="1 6" id="KW-0732">Signal</keyword>
<feature type="chain" id="PRO_5040894453" description="Ig-like domain-containing protein" evidence="6">
    <location>
        <begin position="18"/>
        <end position="129"/>
    </location>
</feature>
<evidence type="ECO:0000256" key="2">
    <source>
        <dbReference type="ARBA" id="ARBA00023130"/>
    </source>
</evidence>
<dbReference type="SMART" id="SM00406">
    <property type="entry name" value="IGv"/>
    <property type="match status" value="1"/>
</dbReference>
<dbReference type="PROSITE" id="PS50835">
    <property type="entry name" value="IG_LIKE"/>
    <property type="match status" value="1"/>
</dbReference>
<keyword evidence="5" id="KW-0391">Immunity</keyword>
<feature type="domain" description="Ig-like" evidence="7">
    <location>
        <begin position="12"/>
        <end position="127"/>
    </location>
</feature>
<dbReference type="Pfam" id="PF07686">
    <property type="entry name" value="V-set"/>
    <property type="match status" value="1"/>
</dbReference>
<comment type="caution">
    <text evidence="8">The sequence shown here is derived from an EMBL/GenBank/DDBJ whole genome shotgun (WGS) entry which is preliminary data.</text>
</comment>
<evidence type="ECO:0000313" key="8">
    <source>
        <dbReference type="EMBL" id="KAI7809847.1"/>
    </source>
</evidence>
<dbReference type="InterPro" id="IPR003599">
    <property type="entry name" value="Ig_sub"/>
</dbReference>
<feature type="signal peptide" evidence="6">
    <location>
        <begin position="1"/>
        <end position="17"/>
    </location>
</feature>
<dbReference type="InterPro" id="IPR007110">
    <property type="entry name" value="Ig-like_dom"/>
</dbReference>
<dbReference type="PANTHER" id="PTHR19367">
    <property type="entry name" value="T-CELL RECEPTOR ALPHA CHAIN V REGION"/>
    <property type="match status" value="1"/>
</dbReference>
<evidence type="ECO:0000256" key="3">
    <source>
        <dbReference type="ARBA" id="ARBA00023170"/>
    </source>
</evidence>
<keyword evidence="9" id="KW-1185">Reference proteome</keyword>
<evidence type="ECO:0000256" key="1">
    <source>
        <dbReference type="ARBA" id="ARBA00022729"/>
    </source>
</evidence>
<proteinExistence type="predicted"/>
<keyword evidence="4" id="KW-0393">Immunoglobulin domain</keyword>
<keyword evidence="3" id="KW-0675">Receptor</keyword>